<keyword evidence="2" id="KW-1185">Reference proteome</keyword>
<gene>
    <name evidence="1" type="ORF">MEUPH1_LOCUS14975</name>
</gene>
<evidence type="ECO:0000313" key="1">
    <source>
        <dbReference type="EMBL" id="CAI6359578.1"/>
    </source>
</evidence>
<accession>A0AAV0WV75</accession>
<comment type="caution">
    <text evidence="1">The sequence shown here is derived from an EMBL/GenBank/DDBJ whole genome shotgun (WGS) entry which is preliminary data.</text>
</comment>
<protein>
    <submittedName>
        <fullName evidence="1">Uncharacterized protein</fullName>
    </submittedName>
</protein>
<dbReference type="Proteomes" id="UP001160148">
    <property type="component" value="Unassembled WGS sequence"/>
</dbReference>
<dbReference type="AlphaFoldDB" id="A0AAV0WV75"/>
<reference evidence="1 2" key="1">
    <citation type="submission" date="2023-01" db="EMBL/GenBank/DDBJ databases">
        <authorList>
            <person name="Whitehead M."/>
        </authorList>
    </citation>
    <scope>NUCLEOTIDE SEQUENCE [LARGE SCALE GENOMIC DNA]</scope>
</reference>
<dbReference type="EMBL" id="CARXXK010000002">
    <property type="protein sequence ID" value="CAI6359578.1"/>
    <property type="molecule type" value="Genomic_DNA"/>
</dbReference>
<sequence>MQRKWRNLWTTLVRRMEDSKSESKAKKPYYLNETMQFTIPFVKTCAIPSGNLSPIPNEDFVTADVCENSNISEYPEPNQQGSNPVSSLDYHFPLIPLLRIAPHHYLRDNLKLNSLTLQNRNFLSPNILQVKS</sequence>
<organism evidence="1 2">
    <name type="scientific">Macrosiphum euphorbiae</name>
    <name type="common">potato aphid</name>
    <dbReference type="NCBI Taxonomy" id="13131"/>
    <lineage>
        <taxon>Eukaryota</taxon>
        <taxon>Metazoa</taxon>
        <taxon>Ecdysozoa</taxon>
        <taxon>Arthropoda</taxon>
        <taxon>Hexapoda</taxon>
        <taxon>Insecta</taxon>
        <taxon>Pterygota</taxon>
        <taxon>Neoptera</taxon>
        <taxon>Paraneoptera</taxon>
        <taxon>Hemiptera</taxon>
        <taxon>Sternorrhyncha</taxon>
        <taxon>Aphidomorpha</taxon>
        <taxon>Aphidoidea</taxon>
        <taxon>Aphididae</taxon>
        <taxon>Macrosiphini</taxon>
        <taxon>Macrosiphum</taxon>
    </lineage>
</organism>
<name>A0AAV0WV75_9HEMI</name>
<proteinExistence type="predicted"/>
<evidence type="ECO:0000313" key="2">
    <source>
        <dbReference type="Proteomes" id="UP001160148"/>
    </source>
</evidence>